<keyword evidence="2" id="KW-1185">Reference proteome</keyword>
<dbReference type="AlphaFoldDB" id="A0A915B3Z7"/>
<dbReference type="WBParaSite" id="PgR023_g004_t01">
    <property type="protein sequence ID" value="PgR023_g004_t01"/>
    <property type="gene ID" value="PgR023_g004"/>
</dbReference>
<name>A0A915B3Z7_PARUN</name>
<organism evidence="2 3">
    <name type="scientific">Parascaris univalens</name>
    <name type="common">Nematode worm</name>
    <dbReference type="NCBI Taxonomy" id="6257"/>
    <lineage>
        <taxon>Eukaryota</taxon>
        <taxon>Metazoa</taxon>
        <taxon>Ecdysozoa</taxon>
        <taxon>Nematoda</taxon>
        <taxon>Chromadorea</taxon>
        <taxon>Rhabditida</taxon>
        <taxon>Spirurina</taxon>
        <taxon>Ascaridomorpha</taxon>
        <taxon>Ascaridoidea</taxon>
        <taxon>Ascarididae</taxon>
        <taxon>Parascaris</taxon>
    </lineage>
</organism>
<evidence type="ECO:0000313" key="3">
    <source>
        <dbReference type="WBParaSite" id="PgR023_g004_t01"/>
    </source>
</evidence>
<accession>A0A915B3Z7</accession>
<protein>
    <submittedName>
        <fullName evidence="3">Uncharacterized protein</fullName>
    </submittedName>
</protein>
<reference evidence="3" key="1">
    <citation type="submission" date="2022-11" db="UniProtKB">
        <authorList>
            <consortium name="WormBaseParasite"/>
        </authorList>
    </citation>
    <scope>IDENTIFICATION</scope>
</reference>
<feature type="region of interest" description="Disordered" evidence="1">
    <location>
        <begin position="80"/>
        <end position="103"/>
    </location>
</feature>
<evidence type="ECO:0000256" key="1">
    <source>
        <dbReference type="SAM" id="MobiDB-lite"/>
    </source>
</evidence>
<feature type="compositionally biased region" description="Polar residues" evidence="1">
    <location>
        <begin position="91"/>
        <end position="103"/>
    </location>
</feature>
<sequence length="103" mass="11739">MPLQQRCSDTANGGAFSQRKYLYFTEKETKNSSLKRRLRYREERMPLYYGINTGGMSVPQRKPSKASVHDGEVNISATLGPKIQAKRHWPTNKTSFNSSPVCQ</sequence>
<evidence type="ECO:0000313" key="2">
    <source>
        <dbReference type="Proteomes" id="UP000887569"/>
    </source>
</evidence>
<proteinExistence type="predicted"/>
<dbReference type="Proteomes" id="UP000887569">
    <property type="component" value="Unplaced"/>
</dbReference>